<reference evidence="2" key="1">
    <citation type="submission" date="2020-02" db="EMBL/GenBank/DDBJ databases">
        <authorList>
            <person name="Meier V. D."/>
        </authorList>
    </citation>
    <scope>NUCLEOTIDE SEQUENCE</scope>
    <source>
        <strain evidence="2">AVDCRST_MAG95</strain>
    </source>
</reference>
<evidence type="ECO:0000313" key="2">
    <source>
        <dbReference type="EMBL" id="CAA9235880.1"/>
    </source>
</evidence>
<dbReference type="Pfam" id="PF01569">
    <property type="entry name" value="PAP2"/>
    <property type="match status" value="1"/>
</dbReference>
<accession>A0A6J4HZT1</accession>
<feature type="domain" description="Phosphatidic acid phosphatase type 2/haloperoxidase" evidence="1">
    <location>
        <begin position="120"/>
        <end position="244"/>
    </location>
</feature>
<dbReference type="EMBL" id="CADCTJ010000376">
    <property type="protein sequence ID" value="CAA9235880.1"/>
    <property type="molecule type" value="Genomic_DNA"/>
</dbReference>
<organism evidence="2">
    <name type="scientific">uncultured Adhaeribacter sp</name>
    <dbReference type="NCBI Taxonomy" id="448109"/>
    <lineage>
        <taxon>Bacteria</taxon>
        <taxon>Pseudomonadati</taxon>
        <taxon>Bacteroidota</taxon>
        <taxon>Cytophagia</taxon>
        <taxon>Cytophagales</taxon>
        <taxon>Hymenobacteraceae</taxon>
        <taxon>Adhaeribacter</taxon>
        <taxon>environmental samples</taxon>
    </lineage>
</organism>
<sequence length="271" mass="29384">MKKQLLLVFTILQVSLVSWGQNESPYKTSFKVDAPLTVGGVALSGLGVYFISNKNSISDLEAAELARSKNEVNGFDRFTAGDYSKRAKELSDIPFYGSFVTPLALLLDGKVFNKAPQVFLLYGETMAVTGTLYAMTAGLVDRKRPLTYGTEAPLDERTSKNARNSFFAGHTAATATATFFAAKVFNDFNPNSPLKPFVWGTAAAVPLATGYFRLKAGKHFLSDNIIGYTIGTTVGILVPHLHKKTNTSGFSLTPTYHQIQGNGLALSYTLK</sequence>
<dbReference type="AlphaFoldDB" id="A0A6J4HZT1"/>
<gene>
    <name evidence="2" type="ORF">AVDCRST_MAG95-1210</name>
</gene>
<dbReference type="SUPFAM" id="SSF48317">
    <property type="entry name" value="Acid phosphatase/Vanadium-dependent haloperoxidase"/>
    <property type="match status" value="1"/>
</dbReference>
<evidence type="ECO:0000259" key="1">
    <source>
        <dbReference type="Pfam" id="PF01569"/>
    </source>
</evidence>
<protein>
    <recommendedName>
        <fullName evidence="1">Phosphatidic acid phosphatase type 2/haloperoxidase domain-containing protein</fullName>
    </recommendedName>
</protein>
<dbReference type="Gene3D" id="1.20.144.10">
    <property type="entry name" value="Phosphatidic acid phosphatase type 2/haloperoxidase"/>
    <property type="match status" value="1"/>
</dbReference>
<dbReference type="InterPro" id="IPR000326">
    <property type="entry name" value="PAP2/HPO"/>
</dbReference>
<dbReference type="InterPro" id="IPR036938">
    <property type="entry name" value="PAP2/HPO_sf"/>
</dbReference>
<proteinExistence type="predicted"/>
<name>A0A6J4HZT1_9BACT</name>